<sequence length="207" mass="22326">MGQSTVSATTPRKGKETPLCNIANALTVTRLILVPVFIWLMLQSGGVPRLWATIVFMVAALTDQLDGHLARSWNLVTNFGKIADPIADKALTLTAFILLSVAGILWWWVTVVILVRELGITALRFVLLRRNVVMPASMGGKLKTTLQMLGLVCLLMPWSLFAPAGMVQAMKVVGYVAIGAALLVTVATGVDYVVKALRLAREAKAAE</sequence>
<dbReference type="InterPro" id="IPR043130">
    <property type="entry name" value="CDP-OH_PTrfase_TM_dom"/>
</dbReference>
<comment type="subcellular location">
    <subcellularLocation>
        <location evidence="1">Membrane</location>
        <topology evidence="1">Multi-pass membrane protein</topology>
    </subcellularLocation>
</comment>
<evidence type="ECO:0000256" key="11">
    <source>
        <dbReference type="NCBIfam" id="TIGR00560"/>
    </source>
</evidence>
<dbReference type="GO" id="GO:0008444">
    <property type="term" value="F:CDP-diacylglycerol-glycerol-3-phosphate 3-phosphatidyltransferase activity"/>
    <property type="evidence" value="ECO:0007669"/>
    <property type="project" value="UniProtKB-EC"/>
</dbReference>
<dbReference type="PANTHER" id="PTHR14269:SF52">
    <property type="entry name" value="PHOSPHATIDYLGLYCEROPHOSPHATE SYNTHASE-RELATED"/>
    <property type="match status" value="1"/>
</dbReference>
<accession>A0ABY1VPP6</accession>
<feature type="transmembrane region" description="Helical" evidence="13">
    <location>
        <begin position="148"/>
        <end position="166"/>
    </location>
</feature>
<keyword evidence="4 12" id="KW-0808">Transferase</keyword>
<evidence type="ECO:0000256" key="7">
    <source>
        <dbReference type="ARBA" id="ARBA00023098"/>
    </source>
</evidence>
<evidence type="ECO:0000256" key="1">
    <source>
        <dbReference type="ARBA" id="ARBA00004141"/>
    </source>
</evidence>
<evidence type="ECO:0000256" key="10">
    <source>
        <dbReference type="ARBA" id="ARBA00023264"/>
    </source>
</evidence>
<dbReference type="PANTHER" id="PTHR14269">
    <property type="entry name" value="CDP-DIACYLGLYCEROL--GLYCEROL-3-PHOSPHATE 3-PHOSPHATIDYLTRANSFERASE-RELATED"/>
    <property type="match status" value="1"/>
</dbReference>
<evidence type="ECO:0000256" key="4">
    <source>
        <dbReference type="ARBA" id="ARBA00022679"/>
    </source>
</evidence>
<dbReference type="PROSITE" id="PS00379">
    <property type="entry name" value="CDP_ALCOHOL_P_TRANSF"/>
    <property type="match status" value="1"/>
</dbReference>
<dbReference type="EMBL" id="UAPQ01000008">
    <property type="protein sequence ID" value="SPT53889.1"/>
    <property type="molecule type" value="Genomic_DNA"/>
</dbReference>
<dbReference type="EC" id="2.7.8.5" evidence="11"/>
<keyword evidence="8 13" id="KW-0472">Membrane</keyword>
<dbReference type="InterPro" id="IPR048254">
    <property type="entry name" value="CDP_ALCOHOL_P_TRANSF_CS"/>
</dbReference>
<evidence type="ECO:0000256" key="6">
    <source>
        <dbReference type="ARBA" id="ARBA00022989"/>
    </source>
</evidence>
<comment type="caution">
    <text evidence="14">The sequence shown here is derived from an EMBL/GenBank/DDBJ whole genome shotgun (WGS) entry which is preliminary data.</text>
</comment>
<evidence type="ECO:0000256" key="3">
    <source>
        <dbReference type="ARBA" id="ARBA00022516"/>
    </source>
</evidence>
<evidence type="ECO:0000256" key="5">
    <source>
        <dbReference type="ARBA" id="ARBA00022692"/>
    </source>
</evidence>
<evidence type="ECO:0000313" key="15">
    <source>
        <dbReference type="Proteomes" id="UP000250006"/>
    </source>
</evidence>
<dbReference type="RefSeq" id="WP_111836811.1">
    <property type="nucleotide sequence ID" value="NZ_UAPQ01000008.1"/>
</dbReference>
<keyword evidence="15" id="KW-1185">Reference proteome</keyword>
<keyword evidence="10" id="KW-1208">Phospholipid metabolism</keyword>
<dbReference type="InterPro" id="IPR050324">
    <property type="entry name" value="CDP-alcohol_PTase-I"/>
</dbReference>
<keyword evidence="9" id="KW-0594">Phospholipid biosynthesis</keyword>
<evidence type="ECO:0000256" key="8">
    <source>
        <dbReference type="ARBA" id="ARBA00023136"/>
    </source>
</evidence>
<comment type="similarity">
    <text evidence="2 12">Belongs to the CDP-alcohol phosphatidyltransferase class-I family.</text>
</comment>
<dbReference type="NCBIfam" id="TIGR00560">
    <property type="entry name" value="pgsA"/>
    <property type="match status" value="1"/>
</dbReference>
<organism evidence="14 15">
    <name type="scientific">Actinomyces bovis</name>
    <dbReference type="NCBI Taxonomy" id="1658"/>
    <lineage>
        <taxon>Bacteria</taxon>
        <taxon>Bacillati</taxon>
        <taxon>Actinomycetota</taxon>
        <taxon>Actinomycetes</taxon>
        <taxon>Actinomycetales</taxon>
        <taxon>Actinomycetaceae</taxon>
        <taxon>Actinomyces</taxon>
    </lineage>
</organism>
<proteinExistence type="inferred from homology"/>
<evidence type="ECO:0000256" key="2">
    <source>
        <dbReference type="ARBA" id="ARBA00010441"/>
    </source>
</evidence>
<dbReference type="Pfam" id="PF01066">
    <property type="entry name" value="CDP-OH_P_transf"/>
    <property type="match status" value="1"/>
</dbReference>
<keyword evidence="6 13" id="KW-1133">Transmembrane helix</keyword>
<keyword evidence="7" id="KW-0443">Lipid metabolism</keyword>
<feature type="transmembrane region" description="Helical" evidence="13">
    <location>
        <begin position="21"/>
        <end position="42"/>
    </location>
</feature>
<dbReference type="InterPro" id="IPR004570">
    <property type="entry name" value="Phosphatidylglycerol_P_synth"/>
</dbReference>
<feature type="transmembrane region" description="Helical" evidence="13">
    <location>
        <begin position="172"/>
        <end position="194"/>
    </location>
</feature>
<evidence type="ECO:0000256" key="9">
    <source>
        <dbReference type="ARBA" id="ARBA00023209"/>
    </source>
</evidence>
<keyword evidence="5 13" id="KW-0812">Transmembrane</keyword>
<evidence type="ECO:0000256" key="12">
    <source>
        <dbReference type="RuleBase" id="RU003750"/>
    </source>
</evidence>
<reference evidence="14 15" key="1">
    <citation type="submission" date="2018-06" db="EMBL/GenBank/DDBJ databases">
        <authorList>
            <consortium name="Pathogen Informatics"/>
            <person name="Doyle S."/>
        </authorList>
    </citation>
    <scope>NUCLEOTIDE SEQUENCE [LARGE SCALE GENOMIC DNA]</scope>
    <source>
        <strain evidence="14 15">NCTC11535</strain>
    </source>
</reference>
<evidence type="ECO:0000256" key="13">
    <source>
        <dbReference type="SAM" id="Phobius"/>
    </source>
</evidence>
<dbReference type="InterPro" id="IPR000462">
    <property type="entry name" value="CDP-OH_P_trans"/>
</dbReference>
<protein>
    <recommendedName>
        <fullName evidence="11">CDP-diacylglycerol--glycerol-3-phosphate 3-phosphatidyltransferase</fullName>
        <ecNumber evidence="11">2.7.8.5</ecNumber>
    </recommendedName>
</protein>
<dbReference type="PIRSF" id="PIRSF000847">
    <property type="entry name" value="Phos_ph_gly_syn"/>
    <property type="match status" value="1"/>
</dbReference>
<evidence type="ECO:0000313" key="14">
    <source>
        <dbReference type="EMBL" id="SPT53889.1"/>
    </source>
</evidence>
<gene>
    <name evidence="14" type="primary">pgsA2</name>
    <name evidence="14" type="ORF">NCTC11535_01581</name>
</gene>
<keyword evidence="3" id="KW-0444">Lipid biosynthesis</keyword>
<dbReference type="Gene3D" id="1.20.120.1760">
    <property type="match status" value="1"/>
</dbReference>
<dbReference type="Proteomes" id="UP000250006">
    <property type="component" value="Unassembled WGS sequence"/>
</dbReference>
<name>A0ABY1VPP6_9ACTO</name>